<keyword evidence="6" id="KW-0732">Signal</keyword>
<dbReference type="InterPro" id="IPR006028">
    <property type="entry name" value="GABAA/Glycine_rcpt"/>
</dbReference>
<keyword evidence="9 11" id="KW-0472">Membrane</keyword>
<feature type="domain" description="Neurotransmitter-gated ion-channel ligand-binding" evidence="13">
    <location>
        <begin position="134"/>
        <end position="308"/>
    </location>
</feature>
<dbReference type="InterPro" id="IPR036734">
    <property type="entry name" value="Neur_chan_lig-bd_sf"/>
</dbReference>
<organism evidence="15 16">
    <name type="scientific">Acrobeloides nanus</name>
    <dbReference type="NCBI Taxonomy" id="290746"/>
    <lineage>
        <taxon>Eukaryota</taxon>
        <taxon>Metazoa</taxon>
        <taxon>Ecdysozoa</taxon>
        <taxon>Nematoda</taxon>
        <taxon>Chromadorea</taxon>
        <taxon>Rhabditida</taxon>
        <taxon>Tylenchina</taxon>
        <taxon>Cephalobomorpha</taxon>
        <taxon>Cephaloboidea</taxon>
        <taxon>Cephalobidae</taxon>
        <taxon>Acrobeloides</taxon>
    </lineage>
</organism>
<evidence type="ECO:0000256" key="1">
    <source>
        <dbReference type="ARBA" id="ARBA00004141"/>
    </source>
</evidence>
<evidence type="ECO:0000256" key="10">
    <source>
        <dbReference type="ARBA" id="ARBA00023303"/>
    </source>
</evidence>
<sequence length="619" mass="70885">MGSNSLKATLVAEHSRKTHQDPREHRKHDESVEDLLLHVHEHIRERPMDHDLHMYTSSFAAKSSQGRRAYASENPLDEEMGAANYNRFSKVSFDENYKTHSLCESWNSGHQSSDLEWSESADRLLRIIGNGVVQDGYNMFMAPGQGNGKTTNVSVAVYIESMSSFKAQTMDFEVDMYLAMGWYDRRLAHNCTHPILVTHKFIADRIWQPDLYFVNSKFAYLQEVTTPNFMMIVYPDGLIFKSMRIDVTLSCMMSLQRFPMDKQECPLVIQSYAYVENLVNLSWHDDPPYFPIGSNTEIKLNDMIITGNRFEKCSGPYPMFRGTGNWSCIRALIVMKRLVLFHVIQTYIPTAMLVSISWMSFWLDPRASPARISLTITSLLTLTTMSNGARQDLPQVSYIKALDIWLTFSQALIFLVLLEYSFVSYYMTKRNMECEHRKPSDEVLSRHMPNERHFKSASKDDIRLKRGNYEETVPFARLRTESPILGLSSIEVLRRRHSSLENNKVMLTGQNSNAYSVTTGLAQCANNAAVLYRLAAGSRTYPCPSLADSEAETTAMMTAAAHSTPYAAEDLSKPCGKCQIDDERIARQIDQFSRCIFPTVFSGFVIAYWLYYGWYTRDD</sequence>
<dbReference type="InterPro" id="IPR006201">
    <property type="entry name" value="Neur_channel"/>
</dbReference>
<dbReference type="Pfam" id="PF02931">
    <property type="entry name" value="Neur_chan_LBD"/>
    <property type="match status" value="1"/>
</dbReference>
<feature type="transmembrane region" description="Helical" evidence="11">
    <location>
        <begin position="404"/>
        <end position="428"/>
    </location>
</feature>
<evidence type="ECO:0000256" key="3">
    <source>
        <dbReference type="ARBA" id="ARBA00022448"/>
    </source>
</evidence>
<dbReference type="InterPro" id="IPR036719">
    <property type="entry name" value="Neuro-gated_channel_TM_sf"/>
</dbReference>
<name>A0A914E8E0_9BILA</name>
<dbReference type="Gene3D" id="1.20.58.390">
    <property type="entry name" value="Neurotransmitter-gated ion-channel transmembrane domain"/>
    <property type="match status" value="1"/>
</dbReference>
<evidence type="ECO:0000256" key="12">
    <source>
        <dbReference type="SAM" id="MobiDB-lite"/>
    </source>
</evidence>
<feature type="region of interest" description="Disordered" evidence="12">
    <location>
        <begin position="1"/>
        <end position="30"/>
    </location>
</feature>
<comment type="subcellular location">
    <subcellularLocation>
        <location evidence="2">Cell membrane</location>
    </subcellularLocation>
    <subcellularLocation>
        <location evidence="1">Membrane</location>
        <topology evidence="1">Multi-pass membrane protein</topology>
    </subcellularLocation>
</comment>
<dbReference type="Proteomes" id="UP000887540">
    <property type="component" value="Unplaced"/>
</dbReference>
<dbReference type="InterPro" id="IPR018000">
    <property type="entry name" value="Neurotransmitter_ion_chnl_CS"/>
</dbReference>
<evidence type="ECO:0000313" key="16">
    <source>
        <dbReference type="WBParaSite" id="ACRNAN_scaffold6395.g31606.t2"/>
    </source>
</evidence>
<dbReference type="InterPro" id="IPR006029">
    <property type="entry name" value="Neurotrans-gated_channel_TM"/>
</dbReference>
<comment type="similarity">
    <text evidence="11">Belongs to the ligand-gated ion channel (TC 1.A.9) family.</text>
</comment>
<feature type="transmembrane region" description="Helical" evidence="11">
    <location>
        <begin position="595"/>
        <end position="614"/>
    </location>
</feature>
<keyword evidence="8 11" id="KW-0406">Ion transport</keyword>
<dbReference type="AlphaFoldDB" id="A0A914E8E0"/>
<feature type="domain" description="Neurotransmitter-gated ion-channel transmembrane" evidence="14">
    <location>
        <begin position="346"/>
        <end position="609"/>
    </location>
</feature>
<evidence type="ECO:0000259" key="13">
    <source>
        <dbReference type="Pfam" id="PF02931"/>
    </source>
</evidence>
<dbReference type="Pfam" id="PF02932">
    <property type="entry name" value="Neur_chan_memb"/>
    <property type="match status" value="1"/>
</dbReference>
<dbReference type="GO" id="GO:0005886">
    <property type="term" value="C:plasma membrane"/>
    <property type="evidence" value="ECO:0007669"/>
    <property type="project" value="UniProtKB-SubCell"/>
</dbReference>
<dbReference type="PRINTS" id="PR00252">
    <property type="entry name" value="NRIONCHANNEL"/>
</dbReference>
<evidence type="ECO:0000259" key="14">
    <source>
        <dbReference type="Pfam" id="PF02932"/>
    </source>
</evidence>
<keyword evidence="15" id="KW-1185">Reference proteome</keyword>
<evidence type="ECO:0000313" key="15">
    <source>
        <dbReference type="Proteomes" id="UP000887540"/>
    </source>
</evidence>
<evidence type="ECO:0000256" key="6">
    <source>
        <dbReference type="ARBA" id="ARBA00022729"/>
    </source>
</evidence>
<dbReference type="PANTHER" id="PTHR18945">
    <property type="entry name" value="NEUROTRANSMITTER GATED ION CHANNEL"/>
    <property type="match status" value="1"/>
</dbReference>
<dbReference type="CDD" id="cd19049">
    <property type="entry name" value="LGIC_TM_anion"/>
    <property type="match status" value="1"/>
</dbReference>
<dbReference type="InterPro" id="IPR006202">
    <property type="entry name" value="Neur_chan_lig-bd"/>
</dbReference>
<evidence type="ECO:0000256" key="7">
    <source>
        <dbReference type="ARBA" id="ARBA00022989"/>
    </source>
</evidence>
<protein>
    <submittedName>
        <fullName evidence="16">Uncharacterized protein</fullName>
    </submittedName>
</protein>
<dbReference type="NCBIfam" id="TIGR00860">
    <property type="entry name" value="LIC"/>
    <property type="match status" value="1"/>
</dbReference>
<keyword evidence="5 11" id="KW-0812">Transmembrane</keyword>
<feature type="compositionally biased region" description="Basic and acidic residues" evidence="12">
    <location>
        <begin position="13"/>
        <end position="30"/>
    </location>
</feature>
<evidence type="ECO:0000256" key="8">
    <source>
        <dbReference type="ARBA" id="ARBA00023065"/>
    </source>
</evidence>
<dbReference type="SUPFAM" id="SSF63712">
    <property type="entry name" value="Nicotinic receptor ligand binding domain-like"/>
    <property type="match status" value="1"/>
</dbReference>
<feature type="transmembrane region" description="Helical" evidence="11">
    <location>
        <begin position="339"/>
        <end position="361"/>
    </location>
</feature>
<keyword evidence="10 11" id="KW-0407">Ion channel</keyword>
<evidence type="ECO:0000256" key="11">
    <source>
        <dbReference type="RuleBase" id="RU000687"/>
    </source>
</evidence>
<accession>A0A914E8E0</accession>
<proteinExistence type="inferred from homology"/>
<evidence type="ECO:0000256" key="9">
    <source>
        <dbReference type="ARBA" id="ARBA00023136"/>
    </source>
</evidence>
<evidence type="ECO:0000256" key="4">
    <source>
        <dbReference type="ARBA" id="ARBA00022475"/>
    </source>
</evidence>
<comment type="caution">
    <text evidence="11">Lacks conserved residue(s) required for the propagation of feature annotation.</text>
</comment>
<keyword evidence="4" id="KW-1003">Cell membrane</keyword>
<evidence type="ECO:0000256" key="2">
    <source>
        <dbReference type="ARBA" id="ARBA00004236"/>
    </source>
</evidence>
<dbReference type="InterPro" id="IPR038050">
    <property type="entry name" value="Neuro_actylchol_rec"/>
</dbReference>
<dbReference type="GO" id="GO:0005230">
    <property type="term" value="F:extracellular ligand-gated monoatomic ion channel activity"/>
    <property type="evidence" value="ECO:0007669"/>
    <property type="project" value="InterPro"/>
</dbReference>
<dbReference type="PRINTS" id="PR00253">
    <property type="entry name" value="GABAARECEPTR"/>
</dbReference>
<dbReference type="PROSITE" id="PS00236">
    <property type="entry name" value="NEUROTR_ION_CHANNEL"/>
    <property type="match status" value="1"/>
</dbReference>
<dbReference type="WBParaSite" id="ACRNAN_scaffold6395.g31606.t2">
    <property type="protein sequence ID" value="ACRNAN_scaffold6395.g31606.t2"/>
    <property type="gene ID" value="ACRNAN_scaffold6395.g31606"/>
</dbReference>
<dbReference type="Gene3D" id="2.70.170.10">
    <property type="entry name" value="Neurotransmitter-gated ion-channel ligand-binding domain"/>
    <property type="match status" value="1"/>
</dbReference>
<dbReference type="CDD" id="cd18987">
    <property type="entry name" value="LGIC_ECD_anion"/>
    <property type="match status" value="1"/>
</dbReference>
<keyword evidence="3 11" id="KW-0813">Transport</keyword>
<dbReference type="SUPFAM" id="SSF90112">
    <property type="entry name" value="Neurotransmitter-gated ion-channel transmembrane pore"/>
    <property type="match status" value="1"/>
</dbReference>
<evidence type="ECO:0000256" key="5">
    <source>
        <dbReference type="ARBA" id="ARBA00022692"/>
    </source>
</evidence>
<dbReference type="GO" id="GO:0004888">
    <property type="term" value="F:transmembrane signaling receptor activity"/>
    <property type="evidence" value="ECO:0007669"/>
    <property type="project" value="InterPro"/>
</dbReference>
<reference evidence="16" key="1">
    <citation type="submission" date="2022-11" db="UniProtKB">
        <authorList>
            <consortium name="WormBaseParasite"/>
        </authorList>
    </citation>
    <scope>IDENTIFICATION</scope>
</reference>
<keyword evidence="7 11" id="KW-1133">Transmembrane helix</keyword>